<reference evidence="4 5" key="1">
    <citation type="journal article" date="2018" name="Front. Plant Sci.">
        <title>Red Clover (Trifolium pratense) and Zigzag Clover (T. medium) - A Picture of Genomic Similarities and Differences.</title>
        <authorList>
            <person name="Dluhosova J."/>
            <person name="Istvanek J."/>
            <person name="Nedelnik J."/>
            <person name="Repkova J."/>
        </authorList>
    </citation>
    <scope>NUCLEOTIDE SEQUENCE [LARGE SCALE GENOMIC DNA]</scope>
    <source>
        <strain evidence="5">cv. 10/8</strain>
        <tissue evidence="4">Leaf</tissue>
    </source>
</reference>
<dbReference type="Proteomes" id="UP000265520">
    <property type="component" value="Unassembled WGS sequence"/>
</dbReference>
<accession>A0A392M1W9</accession>
<feature type="domain" description="CCR4-NOT transcription complex subunit 1 CAF1-binding" evidence="3">
    <location>
        <begin position="1"/>
        <end position="161"/>
    </location>
</feature>
<feature type="non-terminal residue" evidence="4">
    <location>
        <position position="419"/>
    </location>
</feature>
<gene>
    <name evidence="4" type="ORF">A2U01_0001791</name>
</gene>
<dbReference type="Pfam" id="PF16415">
    <property type="entry name" value="CNOT1_CAF1_bind"/>
    <property type="match status" value="1"/>
</dbReference>
<dbReference type="FunFam" id="1.25.40.180:FF:000223">
    <property type="match status" value="1"/>
</dbReference>
<dbReference type="EMBL" id="LXQA010001766">
    <property type="protein sequence ID" value="MCH81013.1"/>
    <property type="molecule type" value="Genomic_DNA"/>
</dbReference>
<dbReference type="GO" id="GO:0017148">
    <property type="term" value="P:negative regulation of translation"/>
    <property type="evidence" value="ECO:0007669"/>
    <property type="project" value="InterPro"/>
</dbReference>
<comment type="caution">
    <text evidence="4">The sequence shown here is derived from an EMBL/GenBank/DDBJ whole genome shotgun (WGS) entry which is preliminary data.</text>
</comment>
<sequence length="419" mass="46108">MYLKFLDKVNSKALNKEIVQATYENCKVLLGSELIKSSSEERSLLKNLGSWLGKLTIGRNQVLRAREIDPKSLIIEAYEKGLMIAVIPFTSKVLEPCQNSLAYQPPNPWTMGILGLLAEIYSMPNLKMNLKFDIEVLYKNLGVDMKDVTPTSLLKDRKREIEGNPDFSNKDVGASQSQMISEKPPPLVPPVNQVELPLEVTNPSNSGAHPHMMSQYAGSHHISTGTLMDDEKIPPLGLSDQLPSAQGLLQANTTPAPFQLPTQIQSIGTHVIINPKLNHLGLQIHFQRAVPIAMDRAIKEIVNSIVKRSVSIATQTTKELVLKVDISVKPSQIWLPDYAMESEEKRIKNAAHLMVASLAGSLAHVTCKEPLRTSISTQLRTSLQSLGIANDILEQAVQLVTNDNLDLGCAVIEHAATDK</sequence>
<dbReference type="InterPro" id="IPR024557">
    <property type="entry name" value="CNOT1_dom_4"/>
</dbReference>
<evidence type="ECO:0000256" key="1">
    <source>
        <dbReference type="SAM" id="MobiDB-lite"/>
    </source>
</evidence>
<dbReference type="GO" id="GO:0060090">
    <property type="term" value="F:molecular adaptor activity"/>
    <property type="evidence" value="ECO:0007669"/>
    <property type="project" value="TreeGrafter"/>
</dbReference>
<dbReference type="AlphaFoldDB" id="A0A392M1W9"/>
<proteinExistence type="predicted"/>
<dbReference type="PANTHER" id="PTHR13162">
    <property type="entry name" value="CCR4-NOT TRANSCRIPTION COMPLEX"/>
    <property type="match status" value="1"/>
</dbReference>
<keyword evidence="5" id="KW-1185">Reference proteome</keyword>
<evidence type="ECO:0000259" key="2">
    <source>
        <dbReference type="Pfam" id="PF12842"/>
    </source>
</evidence>
<dbReference type="GO" id="GO:0000932">
    <property type="term" value="C:P-body"/>
    <property type="evidence" value="ECO:0007669"/>
    <property type="project" value="TreeGrafter"/>
</dbReference>
<feature type="region of interest" description="Disordered" evidence="1">
    <location>
        <begin position="159"/>
        <end position="188"/>
    </location>
</feature>
<dbReference type="InterPro" id="IPR032191">
    <property type="entry name" value="CNOT1_CAF1_bind"/>
</dbReference>
<dbReference type="Gene3D" id="1.25.40.180">
    <property type="match status" value="1"/>
</dbReference>
<feature type="domain" description="CCR4-NOT transcription complex subunit 1" evidence="2">
    <location>
        <begin position="285"/>
        <end position="419"/>
    </location>
</feature>
<protein>
    <submittedName>
        <fullName evidence="4">CCR4-NOT transcription complex subunit 1-like</fullName>
    </submittedName>
</protein>
<organism evidence="4 5">
    <name type="scientific">Trifolium medium</name>
    <dbReference type="NCBI Taxonomy" id="97028"/>
    <lineage>
        <taxon>Eukaryota</taxon>
        <taxon>Viridiplantae</taxon>
        <taxon>Streptophyta</taxon>
        <taxon>Embryophyta</taxon>
        <taxon>Tracheophyta</taxon>
        <taxon>Spermatophyta</taxon>
        <taxon>Magnoliopsida</taxon>
        <taxon>eudicotyledons</taxon>
        <taxon>Gunneridae</taxon>
        <taxon>Pentapetalae</taxon>
        <taxon>rosids</taxon>
        <taxon>fabids</taxon>
        <taxon>Fabales</taxon>
        <taxon>Fabaceae</taxon>
        <taxon>Papilionoideae</taxon>
        <taxon>50 kb inversion clade</taxon>
        <taxon>NPAAA clade</taxon>
        <taxon>Hologalegina</taxon>
        <taxon>IRL clade</taxon>
        <taxon>Trifolieae</taxon>
        <taxon>Trifolium</taxon>
    </lineage>
</organism>
<dbReference type="GO" id="GO:0030015">
    <property type="term" value="C:CCR4-NOT core complex"/>
    <property type="evidence" value="ECO:0007669"/>
    <property type="project" value="InterPro"/>
</dbReference>
<name>A0A392M1W9_9FABA</name>
<dbReference type="Pfam" id="PF12842">
    <property type="entry name" value="DUF3819"/>
    <property type="match status" value="1"/>
</dbReference>
<dbReference type="GO" id="GO:0000288">
    <property type="term" value="P:nuclear-transcribed mRNA catabolic process, deadenylation-dependent decay"/>
    <property type="evidence" value="ECO:0007669"/>
    <property type="project" value="TreeGrafter"/>
</dbReference>
<dbReference type="PANTHER" id="PTHR13162:SF8">
    <property type="entry name" value="CCR4-NOT TRANSCRIPTION COMPLEX SUBUNIT 1"/>
    <property type="match status" value="1"/>
</dbReference>
<evidence type="ECO:0000313" key="4">
    <source>
        <dbReference type="EMBL" id="MCH81013.1"/>
    </source>
</evidence>
<evidence type="ECO:0000313" key="5">
    <source>
        <dbReference type="Proteomes" id="UP000265520"/>
    </source>
</evidence>
<evidence type="ECO:0000259" key="3">
    <source>
        <dbReference type="Pfam" id="PF16415"/>
    </source>
</evidence>
<dbReference type="InterPro" id="IPR040398">
    <property type="entry name" value="Not1"/>
</dbReference>